<keyword evidence="7" id="KW-0029">Amino-acid transport</keyword>
<gene>
    <name evidence="10" type="ORF">SA87_07505</name>
</gene>
<keyword evidence="6 10" id="KW-0067">ATP-binding</keyword>
<protein>
    <submittedName>
        <fullName evidence="10">Ectoine/hydroxyectoine ABC transporter ATP-binding protein EhuA</fullName>
    </submittedName>
</protein>
<evidence type="ECO:0000256" key="3">
    <source>
        <dbReference type="ARBA" id="ARBA00022448"/>
    </source>
</evidence>
<feature type="domain" description="ABC transporter" evidence="9">
    <location>
        <begin position="25"/>
        <end position="270"/>
    </location>
</feature>
<organism evidence="10 11">
    <name type="scientific">Hydrogenibacillus schlegelii</name>
    <name type="common">Bacillus schlegelii</name>
    <dbReference type="NCBI Taxonomy" id="1484"/>
    <lineage>
        <taxon>Bacteria</taxon>
        <taxon>Bacillati</taxon>
        <taxon>Bacillota</taxon>
        <taxon>Bacilli</taxon>
        <taxon>Bacillales</taxon>
        <taxon>Bacillales Family X. Incertae Sedis</taxon>
        <taxon>Hydrogenibacillus</taxon>
    </lineage>
</organism>
<dbReference type="PROSITE" id="PS50893">
    <property type="entry name" value="ABC_TRANSPORTER_2"/>
    <property type="match status" value="1"/>
</dbReference>
<comment type="caution">
    <text evidence="10">The sequence shown here is derived from an EMBL/GenBank/DDBJ whole genome shotgun (WGS) entry which is preliminary data.</text>
</comment>
<dbReference type="SUPFAM" id="SSF52540">
    <property type="entry name" value="P-loop containing nucleoside triphosphate hydrolases"/>
    <property type="match status" value="1"/>
</dbReference>
<dbReference type="PANTHER" id="PTHR43166">
    <property type="entry name" value="AMINO ACID IMPORT ATP-BINDING PROTEIN"/>
    <property type="match status" value="1"/>
</dbReference>
<dbReference type="Proteomes" id="UP000243024">
    <property type="component" value="Unassembled WGS sequence"/>
</dbReference>
<evidence type="ECO:0000313" key="10">
    <source>
        <dbReference type="EMBL" id="OAR04839.1"/>
    </source>
</evidence>
<sequence length="280" mass="31277">MVDANRALQDRARAREDAAVRRPIVRFRGVKKAFGAMTVLEGIDLDLYPGEKVVVIGPSGSGKTTLARMLMTLETPSGGEIEVDGEPLFTMVRRGRRVPADERHLARVRGKIGMVFQHFNLFPHMTVLRNVTEALIHVRRIPPEEARRRTMAMLERVGMAEHADKYPAQLSGGQKQRVAIARALVMEPKVMLFDEPTSALDPELVGEVLAVIKEIAAKGDMAMLLITHEMQFAREIADRIVFIDGGKIVEQGPPEEVLLRPKSERLKAFLARFRNGMGLR</sequence>
<evidence type="ECO:0000259" key="9">
    <source>
        <dbReference type="PROSITE" id="PS50893"/>
    </source>
</evidence>
<dbReference type="GO" id="GO:0015424">
    <property type="term" value="F:ABC-type amino acid transporter activity"/>
    <property type="evidence" value="ECO:0007669"/>
    <property type="project" value="InterPro"/>
</dbReference>
<dbReference type="Gene3D" id="3.40.50.300">
    <property type="entry name" value="P-loop containing nucleotide triphosphate hydrolases"/>
    <property type="match status" value="1"/>
</dbReference>
<dbReference type="InterPro" id="IPR027417">
    <property type="entry name" value="P-loop_NTPase"/>
</dbReference>
<dbReference type="GO" id="GO:0005886">
    <property type="term" value="C:plasma membrane"/>
    <property type="evidence" value="ECO:0007669"/>
    <property type="project" value="UniProtKB-SubCell"/>
</dbReference>
<dbReference type="PROSITE" id="PS00211">
    <property type="entry name" value="ABC_TRANSPORTER_1"/>
    <property type="match status" value="1"/>
</dbReference>
<reference evidence="10 11" key="1">
    <citation type="submission" date="2015-09" db="EMBL/GenBank/DDBJ databases">
        <title>Draft genome sequence of Hydrogenibacillus schlegelii DSM 2000.</title>
        <authorList>
            <person name="Hemp J."/>
        </authorList>
    </citation>
    <scope>NUCLEOTIDE SEQUENCE [LARGE SCALE GENOMIC DNA]</scope>
    <source>
        <strain evidence="10 11">MA 48</strain>
    </source>
</reference>
<dbReference type="GO" id="GO:0005524">
    <property type="term" value="F:ATP binding"/>
    <property type="evidence" value="ECO:0007669"/>
    <property type="project" value="UniProtKB-KW"/>
</dbReference>
<keyword evidence="11" id="KW-1185">Reference proteome</keyword>
<dbReference type="InterPro" id="IPR003593">
    <property type="entry name" value="AAA+_ATPase"/>
</dbReference>
<accession>A0A132MH57</accession>
<dbReference type="PANTHER" id="PTHR43166:SF9">
    <property type="entry name" value="GLUTAMATE_ASPARTATE IMPORT ATP-BINDING PROTEIN GLTL"/>
    <property type="match status" value="1"/>
</dbReference>
<evidence type="ECO:0000256" key="1">
    <source>
        <dbReference type="ARBA" id="ARBA00004202"/>
    </source>
</evidence>
<evidence type="ECO:0000256" key="5">
    <source>
        <dbReference type="ARBA" id="ARBA00022741"/>
    </source>
</evidence>
<dbReference type="EMBL" id="JXBB01000011">
    <property type="protein sequence ID" value="OAR04839.1"/>
    <property type="molecule type" value="Genomic_DNA"/>
</dbReference>
<dbReference type="AlphaFoldDB" id="A0A132MH57"/>
<keyword evidence="8" id="KW-0472">Membrane</keyword>
<keyword evidence="4" id="KW-1003">Cell membrane</keyword>
<dbReference type="SMART" id="SM00382">
    <property type="entry name" value="AAA"/>
    <property type="match status" value="1"/>
</dbReference>
<dbReference type="NCBIfam" id="TIGR03005">
    <property type="entry name" value="ectoine_ehuA"/>
    <property type="match status" value="1"/>
</dbReference>
<dbReference type="InterPro" id="IPR014343">
    <property type="entry name" value="Ectoine_EhuA"/>
</dbReference>
<proteinExistence type="inferred from homology"/>
<dbReference type="PIRSF" id="PIRSF039085">
    <property type="entry name" value="ABC_ATPase_HisP"/>
    <property type="match status" value="1"/>
</dbReference>
<evidence type="ECO:0000256" key="6">
    <source>
        <dbReference type="ARBA" id="ARBA00022840"/>
    </source>
</evidence>
<comment type="subcellular location">
    <subcellularLocation>
        <location evidence="1">Cell membrane</location>
        <topology evidence="1">Peripheral membrane protein</topology>
    </subcellularLocation>
</comment>
<dbReference type="InterPro" id="IPR030679">
    <property type="entry name" value="ABC_ATPase_HisP-typ"/>
</dbReference>
<dbReference type="GO" id="GO:0016887">
    <property type="term" value="F:ATP hydrolysis activity"/>
    <property type="evidence" value="ECO:0007669"/>
    <property type="project" value="InterPro"/>
</dbReference>
<comment type="similarity">
    <text evidence="2">Belongs to the ABC transporter superfamily.</text>
</comment>
<keyword evidence="5" id="KW-0547">Nucleotide-binding</keyword>
<evidence type="ECO:0000313" key="11">
    <source>
        <dbReference type="Proteomes" id="UP000243024"/>
    </source>
</evidence>
<name>A0A132MH57_HYDSH</name>
<keyword evidence="3" id="KW-0813">Transport</keyword>
<dbReference type="STRING" id="1484.SA87_07505"/>
<dbReference type="InterPro" id="IPR050086">
    <property type="entry name" value="MetN_ABC_transporter-like"/>
</dbReference>
<dbReference type="InterPro" id="IPR003439">
    <property type="entry name" value="ABC_transporter-like_ATP-bd"/>
</dbReference>
<dbReference type="CDD" id="cd03262">
    <property type="entry name" value="ABC_HisP_GlnQ"/>
    <property type="match status" value="1"/>
</dbReference>
<evidence type="ECO:0000256" key="4">
    <source>
        <dbReference type="ARBA" id="ARBA00022475"/>
    </source>
</evidence>
<dbReference type="Pfam" id="PF00005">
    <property type="entry name" value="ABC_tran"/>
    <property type="match status" value="1"/>
</dbReference>
<evidence type="ECO:0000256" key="2">
    <source>
        <dbReference type="ARBA" id="ARBA00005417"/>
    </source>
</evidence>
<evidence type="ECO:0000256" key="8">
    <source>
        <dbReference type="ARBA" id="ARBA00023136"/>
    </source>
</evidence>
<evidence type="ECO:0000256" key="7">
    <source>
        <dbReference type="ARBA" id="ARBA00022970"/>
    </source>
</evidence>
<dbReference type="InterPro" id="IPR017871">
    <property type="entry name" value="ABC_transporter-like_CS"/>
</dbReference>